<name>A0AAW0B783_9AGAR</name>
<evidence type="ECO:0000313" key="2">
    <source>
        <dbReference type="Proteomes" id="UP001362999"/>
    </source>
</evidence>
<dbReference type="Gene3D" id="3.80.10.10">
    <property type="entry name" value="Ribonuclease Inhibitor"/>
    <property type="match status" value="1"/>
</dbReference>
<proteinExistence type="predicted"/>
<comment type="caution">
    <text evidence="1">The sequence shown here is derived from an EMBL/GenBank/DDBJ whole genome shotgun (WGS) entry which is preliminary data.</text>
</comment>
<reference evidence="1 2" key="1">
    <citation type="journal article" date="2024" name="J Genomics">
        <title>Draft genome sequencing and assembly of Favolaschia claudopus CIRM-BRFM 2984 isolated from oak limbs.</title>
        <authorList>
            <person name="Navarro D."/>
            <person name="Drula E."/>
            <person name="Chaduli D."/>
            <person name="Cazenave R."/>
            <person name="Ahrendt S."/>
            <person name="Wang J."/>
            <person name="Lipzen A."/>
            <person name="Daum C."/>
            <person name="Barry K."/>
            <person name="Grigoriev I.V."/>
            <person name="Favel A."/>
            <person name="Rosso M.N."/>
            <person name="Martin F."/>
        </authorList>
    </citation>
    <scope>NUCLEOTIDE SEQUENCE [LARGE SCALE GENOMIC DNA]</scope>
    <source>
        <strain evidence="1 2">CIRM-BRFM 2984</strain>
    </source>
</reference>
<dbReference type="EMBL" id="JAWWNJ010000039">
    <property type="protein sequence ID" value="KAK7021183.1"/>
    <property type="molecule type" value="Genomic_DNA"/>
</dbReference>
<dbReference type="InterPro" id="IPR032675">
    <property type="entry name" value="LRR_dom_sf"/>
</dbReference>
<evidence type="ECO:0008006" key="3">
    <source>
        <dbReference type="Google" id="ProtNLM"/>
    </source>
</evidence>
<dbReference type="SUPFAM" id="SSF52047">
    <property type="entry name" value="RNI-like"/>
    <property type="match status" value="1"/>
</dbReference>
<sequence>MSHLIKGVAYLETDNILTQIFREFVFLEEHDVLQSGSGPWLISHVCRSWRNITIAHPELWTIVRVLLEDDPDKPRTRPDEEQLLSLMKLALERSQSHSLNITLNFTLAEGILAEHLIRAAVAHSDRWEKADLVFGRRLSPQFAPIRNHLSRLTELTLWSLEDSVHPFKYVQHAPKLTRVTLEGFHHGTVPLPWHSIVHFSEKNSDQTPATRATSAYLDLFRRNPQLESFELTYVAPRSSPQSVLTHASLRRLATSEPIIIQHLTLPRLEELVVKDNEGTLPAINFLLRRSKCSLRSLRLLDFAFDAETTTLLSLCNDSLHSLTVEWAGYDENVNEAMEIMVQKLSEPSFLPYLQSLEILINEDRDSNLDDPVVDPLEPCTISFINDAFVKMLVERWGRRGTAKAAFQRACIIVEVPSTLNLSMENGIGRLQQMSDQGLDIAVVVQDPRGMNFDRVSYVYTV</sequence>
<dbReference type="Proteomes" id="UP001362999">
    <property type="component" value="Unassembled WGS sequence"/>
</dbReference>
<organism evidence="1 2">
    <name type="scientific">Favolaschia claudopus</name>
    <dbReference type="NCBI Taxonomy" id="2862362"/>
    <lineage>
        <taxon>Eukaryota</taxon>
        <taxon>Fungi</taxon>
        <taxon>Dikarya</taxon>
        <taxon>Basidiomycota</taxon>
        <taxon>Agaricomycotina</taxon>
        <taxon>Agaricomycetes</taxon>
        <taxon>Agaricomycetidae</taxon>
        <taxon>Agaricales</taxon>
        <taxon>Marasmiineae</taxon>
        <taxon>Mycenaceae</taxon>
        <taxon>Favolaschia</taxon>
    </lineage>
</organism>
<protein>
    <recommendedName>
        <fullName evidence="3">F-box domain-containing protein</fullName>
    </recommendedName>
</protein>
<dbReference type="AlphaFoldDB" id="A0AAW0B783"/>
<gene>
    <name evidence="1" type="ORF">R3P38DRAFT_3271754</name>
</gene>
<keyword evidence="2" id="KW-1185">Reference proteome</keyword>
<accession>A0AAW0B783</accession>
<evidence type="ECO:0000313" key="1">
    <source>
        <dbReference type="EMBL" id="KAK7021183.1"/>
    </source>
</evidence>